<dbReference type="GO" id="GO:0016020">
    <property type="term" value="C:membrane"/>
    <property type="evidence" value="ECO:0007669"/>
    <property type="project" value="UniProtKB-SubCell"/>
</dbReference>
<comment type="similarity">
    <text evidence="4">Belongs to the neutral sphingomyelinase family.</text>
</comment>
<organism evidence="15 16">
    <name type="scientific">Sphagnurus paluster</name>
    <dbReference type="NCBI Taxonomy" id="117069"/>
    <lineage>
        <taxon>Eukaryota</taxon>
        <taxon>Fungi</taxon>
        <taxon>Dikarya</taxon>
        <taxon>Basidiomycota</taxon>
        <taxon>Agaricomycotina</taxon>
        <taxon>Agaricomycetes</taxon>
        <taxon>Agaricomycetidae</taxon>
        <taxon>Agaricales</taxon>
        <taxon>Tricholomatineae</taxon>
        <taxon>Lyophyllaceae</taxon>
        <taxon>Sphagnurus</taxon>
    </lineage>
</organism>
<comment type="pathway">
    <text evidence="2">Lipid metabolism; sphingolipid metabolism.</text>
</comment>
<dbReference type="GO" id="GO:0006665">
    <property type="term" value="P:sphingolipid metabolic process"/>
    <property type="evidence" value="ECO:0007669"/>
    <property type="project" value="UniProtKB-KW"/>
</dbReference>
<evidence type="ECO:0000256" key="7">
    <source>
        <dbReference type="ARBA" id="ARBA00022801"/>
    </source>
</evidence>
<evidence type="ECO:0000256" key="4">
    <source>
        <dbReference type="ARBA" id="ARBA00006335"/>
    </source>
</evidence>
<dbReference type="Proteomes" id="UP000717328">
    <property type="component" value="Unassembled WGS sequence"/>
</dbReference>
<protein>
    <recommendedName>
        <fullName evidence="14">Endonuclease/exonuclease/phosphatase domain-containing protein</fullName>
    </recommendedName>
</protein>
<sequence>MPEDQIRVLSLNCWGLKYVAKHRDERIEGIAQELQNFDHDIVALQEIWVFADYEKVQQRVSARLPHSKFFYSGALGAGLAIFSRFPIISTSVYPYSLNGAPIDVSAGDWFVGKAAASVIILHPVLGQVQIFNTHLFAKGGEDGPEYNRAHRLVNAWEFAKLTRQAAEVGRYVIALGDFNSIPTTLPITLIREHAALSDSWLVTHPSEGSTTSVSVSTPIDAVHKFGVTADSPLNSYSAGKPLDPHARKFWGKRLDYVFYRQPYRQNASPDTRFPVLKAIDCKVVMTGKVPGFDFSFSDHFALETTLAIQSSGEQDTSQSSPAPTPPELSSASTATIIQALTSCYQFSRQRARKEMRIFYICLFLLLCITVGTPWLPHAWFNPIFFVLTIGLSWLATTMLYEGFLYGNWECNALMNVIEELEIHRKGLAFLADSRRNSVGSVGH</sequence>
<name>A0A9P7K4Y7_9AGAR</name>
<dbReference type="InterPro" id="IPR005135">
    <property type="entry name" value="Endo/exonuclease/phosphatase"/>
</dbReference>
<dbReference type="InterPro" id="IPR036691">
    <property type="entry name" value="Endo/exonu/phosph_ase_sf"/>
</dbReference>
<dbReference type="GO" id="GO:0046872">
    <property type="term" value="F:metal ion binding"/>
    <property type="evidence" value="ECO:0007669"/>
    <property type="project" value="UniProtKB-KW"/>
</dbReference>
<keyword evidence="12 13" id="KW-0472">Membrane</keyword>
<evidence type="ECO:0000313" key="15">
    <source>
        <dbReference type="EMBL" id="KAG5636599.1"/>
    </source>
</evidence>
<keyword evidence="11" id="KW-0443">Lipid metabolism</keyword>
<evidence type="ECO:0000259" key="14">
    <source>
        <dbReference type="Pfam" id="PF03372"/>
    </source>
</evidence>
<evidence type="ECO:0000256" key="1">
    <source>
        <dbReference type="ARBA" id="ARBA00004141"/>
    </source>
</evidence>
<reference evidence="15" key="1">
    <citation type="submission" date="2021-02" db="EMBL/GenBank/DDBJ databases">
        <authorList>
            <person name="Nieuwenhuis M."/>
            <person name="Van De Peppel L.J.J."/>
        </authorList>
    </citation>
    <scope>NUCLEOTIDE SEQUENCE</scope>
    <source>
        <strain evidence="15">D49</strain>
    </source>
</reference>
<feature type="domain" description="Endonuclease/exonuclease/phosphatase" evidence="14">
    <location>
        <begin position="9"/>
        <end position="299"/>
    </location>
</feature>
<dbReference type="OrthoDB" id="387657at2759"/>
<comment type="pathway">
    <text evidence="3">Sphingolipid metabolism.</text>
</comment>
<evidence type="ECO:0000313" key="16">
    <source>
        <dbReference type="Proteomes" id="UP000717328"/>
    </source>
</evidence>
<accession>A0A9P7K4Y7</accession>
<keyword evidence="5 13" id="KW-0812">Transmembrane</keyword>
<dbReference type="AlphaFoldDB" id="A0A9P7K4Y7"/>
<dbReference type="Gene3D" id="3.60.10.10">
    <property type="entry name" value="Endonuclease/exonuclease/phosphatase"/>
    <property type="match status" value="1"/>
</dbReference>
<comment type="subcellular location">
    <subcellularLocation>
        <location evidence="1">Membrane</location>
        <topology evidence="1">Multi-pass membrane protein</topology>
    </subcellularLocation>
</comment>
<evidence type="ECO:0000256" key="10">
    <source>
        <dbReference type="ARBA" id="ARBA00022989"/>
    </source>
</evidence>
<dbReference type="PANTHER" id="PTHR16320:SF24">
    <property type="entry name" value="PHOSPHODIESTERASE, PUTATIVE-RELATED"/>
    <property type="match status" value="1"/>
</dbReference>
<keyword evidence="16" id="KW-1185">Reference proteome</keyword>
<dbReference type="SUPFAM" id="SSF56219">
    <property type="entry name" value="DNase I-like"/>
    <property type="match status" value="1"/>
</dbReference>
<dbReference type="EMBL" id="JABCKI010005914">
    <property type="protein sequence ID" value="KAG5636599.1"/>
    <property type="molecule type" value="Genomic_DNA"/>
</dbReference>
<keyword evidence="9" id="KW-0746">Sphingolipid metabolism</keyword>
<comment type="caution">
    <text evidence="15">The sequence shown here is derived from an EMBL/GenBank/DDBJ whole genome shotgun (WGS) entry which is preliminary data.</text>
</comment>
<dbReference type="Pfam" id="PF03372">
    <property type="entry name" value="Exo_endo_phos"/>
    <property type="match status" value="1"/>
</dbReference>
<dbReference type="PANTHER" id="PTHR16320">
    <property type="entry name" value="SPHINGOMYELINASE FAMILY MEMBER"/>
    <property type="match status" value="1"/>
</dbReference>
<dbReference type="InterPro" id="IPR038772">
    <property type="entry name" value="Sph/SMPD2-like"/>
</dbReference>
<evidence type="ECO:0000256" key="3">
    <source>
        <dbReference type="ARBA" id="ARBA00004991"/>
    </source>
</evidence>
<keyword evidence="10 13" id="KW-1133">Transmembrane helix</keyword>
<reference evidence="15" key="2">
    <citation type="submission" date="2021-10" db="EMBL/GenBank/DDBJ databases">
        <title>Phylogenomics reveals ancestral predisposition of the termite-cultivated fungus Termitomyces towards a domesticated lifestyle.</title>
        <authorList>
            <person name="Auxier B."/>
            <person name="Grum-Grzhimaylo A."/>
            <person name="Cardenas M.E."/>
            <person name="Lodge J.D."/>
            <person name="Laessoe T."/>
            <person name="Pedersen O."/>
            <person name="Smith M.E."/>
            <person name="Kuyper T.W."/>
            <person name="Franco-Molano E.A."/>
            <person name="Baroni T.J."/>
            <person name="Aanen D.K."/>
        </authorList>
    </citation>
    <scope>NUCLEOTIDE SEQUENCE</scope>
    <source>
        <strain evidence="15">D49</strain>
    </source>
</reference>
<keyword evidence="6" id="KW-0479">Metal-binding</keyword>
<evidence type="ECO:0000256" key="11">
    <source>
        <dbReference type="ARBA" id="ARBA00023098"/>
    </source>
</evidence>
<feature type="transmembrane region" description="Helical" evidence="13">
    <location>
        <begin position="357"/>
        <end position="376"/>
    </location>
</feature>
<proteinExistence type="inferred from homology"/>
<evidence type="ECO:0000256" key="13">
    <source>
        <dbReference type="SAM" id="Phobius"/>
    </source>
</evidence>
<evidence type="ECO:0000256" key="6">
    <source>
        <dbReference type="ARBA" id="ARBA00022723"/>
    </source>
</evidence>
<keyword evidence="7" id="KW-0378">Hydrolase</keyword>
<feature type="transmembrane region" description="Helical" evidence="13">
    <location>
        <begin position="382"/>
        <end position="400"/>
    </location>
</feature>
<keyword evidence="8" id="KW-0460">Magnesium</keyword>
<evidence type="ECO:0000256" key="12">
    <source>
        <dbReference type="ARBA" id="ARBA00023136"/>
    </source>
</evidence>
<evidence type="ECO:0000256" key="9">
    <source>
        <dbReference type="ARBA" id="ARBA00022919"/>
    </source>
</evidence>
<evidence type="ECO:0000256" key="8">
    <source>
        <dbReference type="ARBA" id="ARBA00022842"/>
    </source>
</evidence>
<gene>
    <name evidence="15" type="ORF">H0H81_007539</name>
</gene>
<evidence type="ECO:0000256" key="5">
    <source>
        <dbReference type="ARBA" id="ARBA00022692"/>
    </source>
</evidence>
<evidence type="ECO:0000256" key="2">
    <source>
        <dbReference type="ARBA" id="ARBA00004760"/>
    </source>
</evidence>
<dbReference type="GO" id="GO:0004767">
    <property type="term" value="F:sphingomyelin phosphodiesterase activity"/>
    <property type="evidence" value="ECO:0007669"/>
    <property type="project" value="InterPro"/>
</dbReference>